<dbReference type="RefSeq" id="WP_145085900.1">
    <property type="nucleotide sequence ID" value="NZ_CP036298.1"/>
</dbReference>
<keyword evidence="2" id="KW-1185">Reference proteome</keyword>
<accession>A0A518GH02</accession>
<dbReference type="AlphaFoldDB" id="A0A518GH02"/>
<evidence type="ECO:0000313" key="2">
    <source>
        <dbReference type="Proteomes" id="UP000318017"/>
    </source>
</evidence>
<gene>
    <name evidence="1" type="ORF">Q31a_62500</name>
</gene>
<reference evidence="1 2" key="1">
    <citation type="submission" date="2019-02" db="EMBL/GenBank/DDBJ databases">
        <title>Deep-cultivation of Planctomycetes and their phenomic and genomic characterization uncovers novel biology.</title>
        <authorList>
            <person name="Wiegand S."/>
            <person name="Jogler M."/>
            <person name="Boedeker C."/>
            <person name="Pinto D."/>
            <person name="Vollmers J."/>
            <person name="Rivas-Marin E."/>
            <person name="Kohn T."/>
            <person name="Peeters S.H."/>
            <person name="Heuer A."/>
            <person name="Rast P."/>
            <person name="Oberbeckmann S."/>
            <person name="Bunk B."/>
            <person name="Jeske O."/>
            <person name="Meyerdierks A."/>
            <person name="Storesund J.E."/>
            <person name="Kallscheuer N."/>
            <person name="Luecker S."/>
            <person name="Lage O.M."/>
            <person name="Pohl T."/>
            <person name="Merkel B.J."/>
            <person name="Hornburger P."/>
            <person name="Mueller R.-W."/>
            <person name="Bruemmer F."/>
            <person name="Labrenz M."/>
            <person name="Spormann A.M."/>
            <person name="Op den Camp H."/>
            <person name="Overmann J."/>
            <person name="Amann R."/>
            <person name="Jetten M.S.M."/>
            <person name="Mascher T."/>
            <person name="Medema M.H."/>
            <person name="Devos D.P."/>
            <person name="Kaster A.-K."/>
            <person name="Ovreas L."/>
            <person name="Rohde M."/>
            <person name="Galperin M.Y."/>
            <person name="Jogler C."/>
        </authorList>
    </citation>
    <scope>NUCLEOTIDE SEQUENCE [LARGE SCALE GENOMIC DNA]</scope>
    <source>
        <strain evidence="1 2">Q31a</strain>
    </source>
</reference>
<name>A0A518GH02_9BACT</name>
<dbReference type="Proteomes" id="UP000318017">
    <property type="component" value="Chromosome"/>
</dbReference>
<dbReference type="OrthoDB" id="285989at2"/>
<proteinExistence type="predicted"/>
<evidence type="ECO:0000313" key="1">
    <source>
        <dbReference type="EMBL" id="QDV27857.1"/>
    </source>
</evidence>
<organism evidence="1 2">
    <name type="scientific">Aureliella helgolandensis</name>
    <dbReference type="NCBI Taxonomy" id="2527968"/>
    <lineage>
        <taxon>Bacteria</taxon>
        <taxon>Pseudomonadati</taxon>
        <taxon>Planctomycetota</taxon>
        <taxon>Planctomycetia</taxon>
        <taxon>Pirellulales</taxon>
        <taxon>Pirellulaceae</taxon>
        <taxon>Aureliella</taxon>
    </lineage>
</organism>
<protein>
    <submittedName>
        <fullName evidence="1">Uncharacterized protein</fullName>
    </submittedName>
</protein>
<dbReference type="EMBL" id="CP036298">
    <property type="protein sequence ID" value="QDV27857.1"/>
    <property type="molecule type" value="Genomic_DNA"/>
</dbReference>
<dbReference type="KEGG" id="ahel:Q31a_62500"/>
<sequence>MHTIRLRNPWTADWLETLSPAQPRQSVVLYERKFHAPTGLEHCSVELAVAWQDALPAALRIQLNERSLPLPAELAPLLIIPISGQLLPFNTLQLEIELPGTLSRQSAGDPACPPLSTLAEVTLRIAD</sequence>